<dbReference type="RefSeq" id="WP_138015613.1">
    <property type="nucleotide sequence ID" value="NZ_SULI01000005.1"/>
</dbReference>
<evidence type="ECO:0000313" key="3">
    <source>
        <dbReference type="Proteomes" id="UP000306575"/>
    </source>
</evidence>
<accession>A0A4U7N6D5</accession>
<reference evidence="2 3" key="1">
    <citation type="submission" date="2019-04" db="EMBL/GenBank/DDBJ databases">
        <title>Genome sequence of Pelagicola litoralis CL-ES2.</title>
        <authorList>
            <person name="Cao J."/>
        </authorList>
    </citation>
    <scope>NUCLEOTIDE SEQUENCE [LARGE SCALE GENOMIC DNA]</scope>
    <source>
        <strain evidence="2 3">CL-ES2</strain>
    </source>
</reference>
<protein>
    <submittedName>
        <fullName evidence="2">Uncharacterized protein</fullName>
    </submittedName>
</protein>
<dbReference type="OrthoDB" id="7862452at2"/>
<evidence type="ECO:0000313" key="2">
    <source>
        <dbReference type="EMBL" id="TKZ21410.1"/>
    </source>
</evidence>
<dbReference type="EMBL" id="SULI01000005">
    <property type="protein sequence ID" value="TKZ21410.1"/>
    <property type="molecule type" value="Genomic_DNA"/>
</dbReference>
<keyword evidence="3" id="KW-1185">Reference proteome</keyword>
<proteinExistence type="predicted"/>
<name>A0A4U7N6D5_9RHOB</name>
<dbReference type="AlphaFoldDB" id="A0A4U7N6D5"/>
<sequence length="175" mass="19267">MTFKKVFQALSVGLICMAQSASAERYDCHISDKPNPEKPFPYIFAVDGKSGMVGVLDPRIYAKNQKLPLIVTASRNSATQLEVRWKLKDIDVTDHQTGSTDQTFDIGYKARINKKSGAATLKINIGGYGGVLENGTCKRTGKPTVSYEGKRIKRQQLSPPAHQTIADCYKTPLLC</sequence>
<keyword evidence="1" id="KW-0732">Signal</keyword>
<feature type="chain" id="PRO_5020677874" evidence="1">
    <location>
        <begin position="24"/>
        <end position="175"/>
    </location>
</feature>
<feature type="signal peptide" evidence="1">
    <location>
        <begin position="1"/>
        <end position="23"/>
    </location>
</feature>
<organism evidence="2 3">
    <name type="scientific">Shimia litoralis</name>
    <dbReference type="NCBI Taxonomy" id="420403"/>
    <lineage>
        <taxon>Bacteria</taxon>
        <taxon>Pseudomonadati</taxon>
        <taxon>Pseudomonadota</taxon>
        <taxon>Alphaproteobacteria</taxon>
        <taxon>Rhodobacterales</taxon>
        <taxon>Roseobacteraceae</taxon>
    </lineage>
</organism>
<comment type="caution">
    <text evidence="2">The sequence shown here is derived from an EMBL/GenBank/DDBJ whole genome shotgun (WGS) entry which is preliminary data.</text>
</comment>
<dbReference type="Proteomes" id="UP000306575">
    <property type="component" value="Unassembled WGS sequence"/>
</dbReference>
<gene>
    <name evidence="2" type="ORF">FAP39_06635</name>
</gene>
<evidence type="ECO:0000256" key="1">
    <source>
        <dbReference type="SAM" id="SignalP"/>
    </source>
</evidence>